<dbReference type="Gene3D" id="3.20.80.10">
    <property type="entry name" value="Regulatory factor, effector binding domain"/>
    <property type="match status" value="1"/>
</dbReference>
<reference evidence="3" key="1">
    <citation type="submission" date="2017-05" db="EMBL/GenBank/DDBJ databases">
        <title>The Genome Sequence of Enterococcus sp. 4G2_DIV0659.</title>
        <authorList>
            <consortium name="The Broad Institute Genomics Platform"/>
            <consortium name="The Broad Institute Genomic Center for Infectious Diseases"/>
            <person name="Earl A."/>
            <person name="Manson A."/>
            <person name="Schwartman J."/>
            <person name="Gilmore M."/>
            <person name="Abouelleil A."/>
            <person name="Cao P."/>
            <person name="Chapman S."/>
            <person name="Cusick C."/>
            <person name="Shea T."/>
            <person name="Young S."/>
            <person name="Neafsey D."/>
            <person name="Nusbaum C."/>
            <person name="Birren B."/>
        </authorList>
    </citation>
    <scope>NUCLEOTIDE SEQUENCE [LARGE SCALE GENOMIC DNA]</scope>
    <source>
        <strain evidence="3">4G2_DIV0659</strain>
    </source>
</reference>
<protein>
    <recommendedName>
        <fullName evidence="1">AraC effector-binding domain-containing protein</fullName>
    </recommendedName>
</protein>
<reference evidence="2 4" key="2">
    <citation type="submission" date="2018-07" db="EMBL/GenBank/DDBJ databases">
        <title>The Genome Sequence of Enterococcus sp. DIV0659b.</title>
        <authorList>
            <consortium name="The Broad Institute Genomics Platform"/>
            <consortium name="The Broad Institute Genomic Center for Infectious Diseases"/>
            <person name="Earl A."/>
            <person name="Manson A."/>
            <person name="Schwartman J."/>
            <person name="Gilmore M."/>
            <person name="Abouelleil A."/>
            <person name="Cao P."/>
            <person name="Chapman S."/>
            <person name="Cusick C."/>
            <person name="Shea T."/>
            <person name="Young S."/>
            <person name="Neafsey D."/>
            <person name="Nusbaum C."/>
            <person name="Birren B."/>
        </authorList>
    </citation>
    <scope>NUCLEOTIDE SEQUENCE [LARGE SCALE GENOMIC DNA]</scope>
    <source>
        <strain evidence="2 4">4G2_DIV0659</strain>
    </source>
</reference>
<dbReference type="STRING" id="1834181.A5880_000373"/>
<dbReference type="EMBL" id="NGLE02000001">
    <property type="protein sequence ID" value="MEI5994883.1"/>
    <property type="molecule type" value="Genomic_DNA"/>
</dbReference>
<keyword evidence="4" id="KW-1185">Reference proteome</keyword>
<dbReference type="OrthoDB" id="5337216at2"/>
<evidence type="ECO:0000313" key="3">
    <source>
        <dbReference type="EMBL" id="OTO09693.1"/>
    </source>
</evidence>
<dbReference type="SMART" id="SM00871">
    <property type="entry name" value="AraC_E_bind"/>
    <property type="match status" value="1"/>
</dbReference>
<evidence type="ECO:0000313" key="4">
    <source>
        <dbReference type="Proteomes" id="UP000195139"/>
    </source>
</evidence>
<dbReference type="InterPro" id="IPR029442">
    <property type="entry name" value="GyrI-like"/>
</dbReference>
<dbReference type="Pfam" id="PF06445">
    <property type="entry name" value="GyrI-like"/>
    <property type="match status" value="1"/>
</dbReference>
<proteinExistence type="predicted"/>
<dbReference type="InterPro" id="IPR011256">
    <property type="entry name" value="Reg_factor_effector_dom_sf"/>
</dbReference>
<accession>A0A242CHH3</accession>
<dbReference type="RefSeq" id="WP_086329323.1">
    <property type="nucleotide sequence ID" value="NZ_NGLE02000001.1"/>
</dbReference>
<name>A0A242CHH3_9ENTE</name>
<organism evidence="3">
    <name type="scientific">Candidatus Enterococcus mansonii</name>
    <dbReference type="NCBI Taxonomy" id="1834181"/>
    <lineage>
        <taxon>Bacteria</taxon>
        <taxon>Bacillati</taxon>
        <taxon>Bacillota</taxon>
        <taxon>Bacilli</taxon>
        <taxon>Lactobacillales</taxon>
        <taxon>Enterococcaceae</taxon>
        <taxon>Enterococcus</taxon>
    </lineage>
</organism>
<sequence length="149" mass="17243">MNIEMIPSQRIFYLRRIGCYGEQNRQLMETLKEKLIDANSYSEGTTIYGIAWSDQNTPKDECIYDVCVAVSAGDETIEGLNEAILENGKYAVFQVEHTKKAVQHFWQVAMQPDFMKEYLLVLDNKRPVLERYTLKQIDAGFCEFCLPVK</sequence>
<dbReference type="AlphaFoldDB" id="A0A242CHH3"/>
<feature type="domain" description="AraC effector-binding" evidence="1">
    <location>
        <begin position="1"/>
        <end position="149"/>
    </location>
</feature>
<evidence type="ECO:0000313" key="2">
    <source>
        <dbReference type="EMBL" id="MEI5994883.1"/>
    </source>
</evidence>
<evidence type="ECO:0000259" key="1">
    <source>
        <dbReference type="SMART" id="SM00871"/>
    </source>
</evidence>
<dbReference type="SUPFAM" id="SSF55136">
    <property type="entry name" value="Probable bacterial effector-binding domain"/>
    <property type="match status" value="1"/>
</dbReference>
<gene>
    <name evidence="3" type="ORF">A5880_000373</name>
    <name evidence="2" type="ORF">A5880_002470</name>
</gene>
<dbReference type="Proteomes" id="UP000195139">
    <property type="component" value="Unassembled WGS sequence"/>
</dbReference>
<dbReference type="EMBL" id="NGLE01000001">
    <property type="protein sequence ID" value="OTO09693.1"/>
    <property type="molecule type" value="Genomic_DNA"/>
</dbReference>
<dbReference type="InterPro" id="IPR010499">
    <property type="entry name" value="AraC_E-bd"/>
</dbReference>
<comment type="caution">
    <text evidence="3">The sequence shown here is derived from an EMBL/GenBank/DDBJ whole genome shotgun (WGS) entry which is preliminary data.</text>
</comment>